<evidence type="ECO:0000256" key="2">
    <source>
        <dbReference type="ARBA" id="ARBA00023125"/>
    </source>
</evidence>
<dbReference type="InterPro" id="IPR001647">
    <property type="entry name" value="HTH_TetR"/>
</dbReference>
<dbReference type="PROSITE" id="PS50977">
    <property type="entry name" value="HTH_TETR_2"/>
    <property type="match status" value="1"/>
</dbReference>
<keyword evidence="2 4" id="KW-0238">DNA-binding</keyword>
<organism evidence="6 7">
    <name type="scientific">Streptomyces sanyensis</name>
    <dbReference type="NCBI Taxonomy" id="568869"/>
    <lineage>
        <taxon>Bacteria</taxon>
        <taxon>Bacillati</taxon>
        <taxon>Actinomycetota</taxon>
        <taxon>Actinomycetes</taxon>
        <taxon>Kitasatosporales</taxon>
        <taxon>Streptomycetaceae</taxon>
        <taxon>Streptomyces</taxon>
    </lineage>
</organism>
<keyword evidence="3" id="KW-0804">Transcription</keyword>
<evidence type="ECO:0000256" key="1">
    <source>
        <dbReference type="ARBA" id="ARBA00023015"/>
    </source>
</evidence>
<proteinExistence type="predicted"/>
<name>A0ABP8ZM78_9ACTN</name>
<accession>A0ABP8ZM78</accession>
<dbReference type="RefSeq" id="WP_345608167.1">
    <property type="nucleotide sequence ID" value="NZ_BAABJV010000001.1"/>
</dbReference>
<protein>
    <submittedName>
        <fullName evidence="6">TetR/AcrR family transcriptional regulator</fullName>
    </submittedName>
</protein>
<comment type="caution">
    <text evidence="6">The sequence shown here is derived from an EMBL/GenBank/DDBJ whole genome shotgun (WGS) entry which is preliminary data.</text>
</comment>
<gene>
    <name evidence="6" type="ORF">GCM10023329_01110</name>
</gene>
<dbReference type="Gene3D" id="1.10.357.10">
    <property type="entry name" value="Tetracycline Repressor, domain 2"/>
    <property type="match status" value="1"/>
</dbReference>
<evidence type="ECO:0000259" key="5">
    <source>
        <dbReference type="PROSITE" id="PS50977"/>
    </source>
</evidence>
<evidence type="ECO:0000256" key="3">
    <source>
        <dbReference type="ARBA" id="ARBA00023163"/>
    </source>
</evidence>
<reference evidence="7" key="1">
    <citation type="journal article" date="2019" name="Int. J. Syst. Evol. Microbiol.">
        <title>The Global Catalogue of Microorganisms (GCM) 10K type strain sequencing project: providing services to taxonomists for standard genome sequencing and annotation.</title>
        <authorList>
            <consortium name="The Broad Institute Genomics Platform"/>
            <consortium name="The Broad Institute Genome Sequencing Center for Infectious Disease"/>
            <person name="Wu L."/>
            <person name="Ma J."/>
        </authorList>
    </citation>
    <scope>NUCLEOTIDE SEQUENCE [LARGE SCALE GENOMIC DNA]</scope>
    <source>
        <strain evidence="7">JCM 18324</strain>
    </source>
</reference>
<evidence type="ECO:0000313" key="6">
    <source>
        <dbReference type="EMBL" id="GAA4759928.1"/>
    </source>
</evidence>
<dbReference type="InterPro" id="IPR054129">
    <property type="entry name" value="DesT_TetR_C"/>
</dbReference>
<keyword evidence="1" id="KW-0805">Transcription regulation</keyword>
<evidence type="ECO:0000313" key="7">
    <source>
        <dbReference type="Proteomes" id="UP001501147"/>
    </source>
</evidence>
<dbReference type="Pfam" id="PF00440">
    <property type="entry name" value="TetR_N"/>
    <property type="match status" value="1"/>
</dbReference>
<dbReference type="InterPro" id="IPR050109">
    <property type="entry name" value="HTH-type_TetR-like_transc_reg"/>
</dbReference>
<keyword evidence="7" id="KW-1185">Reference proteome</keyword>
<feature type="DNA-binding region" description="H-T-H motif" evidence="4">
    <location>
        <begin position="35"/>
        <end position="54"/>
    </location>
</feature>
<dbReference type="PRINTS" id="PR00455">
    <property type="entry name" value="HTHTETR"/>
</dbReference>
<dbReference type="SUPFAM" id="SSF46689">
    <property type="entry name" value="Homeodomain-like"/>
    <property type="match status" value="1"/>
</dbReference>
<sequence length="219" mass="23897">MTRPKRLRLSPEERRAQILDSALALLERRDIEEVSAETVAAEAGVTPGLLFHYFGSQANLRLAVLRALTERLVASVRPDPSLSYAGQLREGLAAFVDQTARHPRAFLAVVRLSTGGGAEVRSLRTEVRRVLADWILTRLVAAGAPETPFLAIGVPAWLSFVEEALVQWLGGSGLSRQELVDLLEESGYRLLGLTVEDPELRSGVLDRIRRAPDGTADPA</sequence>
<dbReference type="PANTHER" id="PTHR30055">
    <property type="entry name" value="HTH-TYPE TRANSCRIPTIONAL REGULATOR RUTR"/>
    <property type="match status" value="1"/>
</dbReference>
<evidence type="ECO:0000256" key="4">
    <source>
        <dbReference type="PROSITE-ProRule" id="PRU00335"/>
    </source>
</evidence>
<dbReference type="Proteomes" id="UP001501147">
    <property type="component" value="Unassembled WGS sequence"/>
</dbReference>
<dbReference type="Pfam" id="PF21943">
    <property type="entry name" value="TetR_C_46"/>
    <property type="match status" value="1"/>
</dbReference>
<dbReference type="PANTHER" id="PTHR30055:SF226">
    <property type="entry name" value="HTH-TYPE TRANSCRIPTIONAL REGULATOR PKSA"/>
    <property type="match status" value="1"/>
</dbReference>
<dbReference type="InterPro" id="IPR009057">
    <property type="entry name" value="Homeodomain-like_sf"/>
</dbReference>
<dbReference type="EMBL" id="BAABJV010000001">
    <property type="protein sequence ID" value="GAA4759928.1"/>
    <property type="molecule type" value="Genomic_DNA"/>
</dbReference>
<feature type="domain" description="HTH tetR-type" evidence="5">
    <location>
        <begin position="12"/>
        <end position="72"/>
    </location>
</feature>